<dbReference type="InterPro" id="IPR034660">
    <property type="entry name" value="DinB/YfiT-like"/>
</dbReference>
<gene>
    <name evidence="2" type="ORF">B843_00375</name>
</gene>
<evidence type="ECO:0000259" key="1">
    <source>
        <dbReference type="Pfam" id="PF12867"/>
    </source>
</evidence>
<reference evidence="2 3" key="1">
    <citation type="submission" date="2013-02" db="EMBL/GenBank/DDBJ databases">
        <title>The complete genome sequence of Corynebacterium vitaeruminis DSM 20294.</title>
        <authorList>
            <person name="Ruckert C."/>
            <person name="Albersmeier A."/>
            <person name="Kalinowski J."/>
        </authorList>
    </citation>
    <scope>NUCLEOTIDE SEQUENCE [LARGE SCALE GENOMIC DNA]</scope>
    <source>
        <strain evidence="3">ATCC 10234</strain>
    </source>
</reference>
<dbReference type="SUPFAM" id="SSF109854">
    <property type="entry name" value="DinB/YfiT-like putative metalloenzymes"/>
    <property type="match status" value="1"/>
</dbReference>
<accession>W5XWT3</accession>
<sequence length="162" mass="17682">MKVLEDLATRPRFQLDQLPTLDLTTANAHPGGHPNSIVWLLWHTGRELDIQLSHLSGAPEVWRDYAARVGLGDEMGYGHTDAQAHAVAVDSLERLDALREYVAATLAATESYVASLSDASLDDVVDTNWTPAVTRGVRLVSIIDDAIQHLAQCHYIVGMASK</sequence>
<dbReference type="EMBL" id="CP004353">
    <property type="protein sequence ID" value="AHI21471.1"/>
    <property type="molecule type" value="Genomic_DNA"/>
</dbReference>
<dbReference type="PATRIC" id="fig|1224164.3.peg.77"/>
<feature type="domain" description="DinB-like" evidence="1">
    <location>
        <begin position="21"/>
        <end position="152"/>
    </location>
</feature>
<dbReference type="AlphaFoldDB" id="W5XWT3"/>
<protein>
    <recommendedName>
        <fullName evidence="1">DinB-like domain-containing protein</fullName>
    </recommendedName>
</protein>
<dbReference type="Gene3D" id="1.20.120.450">
    <property type="entry name" value="dinb family like domain"/>
    <property type="match status" value="1"/>
</dbReference>
<dbReference type="KEGG" id="cvt:B843_00375"/>
<name>W5XWT3_9CORY</name>
<keyword evidence="3" id="KW-1185">Reference proteome</keyword>
<dbReference type="Pfam" id="PF12867">
    <property type="entry name" value="DinB_2"/>
    <property type="match status" value="1"/>
</dbReference>
<dbReference type="eggNOG" id="COG2318">
    <property type="taxonomic scope" value="Bacteria"/>
</dbReference>
<dbReference type="HOGENOM" id="CLU_133313_0_0_11"/>
<dbReference type="STRING" id="1224164.B843_00375"/>
<dbReference type="Proteomes" id="UP000019222">
    <property type="component" value="Chromosome"/>
</dbReference>
<proteinExistence type="predicted"/>
<evidence type="ECO:0000313" key="3">
    <source>
        <dbReference type="Proteomes" id="UP000019222"/>
    </source>
</evidence>
<evidence type="ECO:0000313" key="2">
    <source>
        <dbReference type="EMBL" id="AHI21471.1"/>
    </source>
</evidence>
<organism evidence="2 3">
    <name type="scientific">Corynebacterium vitaeruminis DSM 20294</name>
    <dbReference type="NCBI Taxonomy" id="1224164"/>
    <lineage>
        <taxon>Bacteria</taxon>
        <taxon>Bacillati</taxon>
        <taxon>Actinomycetota</taxon>
        <taxon>Actinomycetes</taxon>
        <taxon>Mycobacteriales</taxon>
        <taxon>Corynebacteriaceae</taxon>
        <taxon>Corynebacterium</taxon>
    </lineage>
</organism>
<dbReference type="InterPro" id="IPR024775">
    <property type="entry name" value="DinB-like"/>
</dbReference>
<dbReference type="RefSeq" id="WP_025251547.1">
    <property type="nucleotide sequence ID" value="NZ_CP004353.1"/>
</dbReference>